<dbReference type="GO" id="GO:0016787">
    <property type="term" value="F:hydrolase activity"/>
    <property type="evidence" value="ECO:0007669"/>
    <property type="project" value="UniProtKB-KW"/>
</dbReference>
<sequence length="206" mass="22509">MAKTTPVTIVNVGYRSTNYWVVSAGSSRLLVDIGWPGTLGTMKANLKKMGVPLHEIRYALATHYHIDHAGLAEELKREGVSLLVLDVQSDAIPIMKTWTKPWDKYVDITRDGNVTISFDQSRQLLSQIGIAGEILHTPGHSDHCVSLLLDDGTVFTGDLPPEAYAFDNPVALASWGLLRAHGATRVYPAHGPIRAIDETPDQRSSA</sequence>
<dbReference type="SUPFAM" id="SSF56281">
    <property type="entry name" value="Metallo-hydrolase/oxidoreductase"/>
    <property type="match status" value="1"/>
</dbReference>
<dbReference type="PANTHER" id="PTHR43084">
    <property type="entry name" value="PERSULFIDE DIOXYGENASE ETHE1"/>
    <property type="match status" value="1"/>
</dbReference>
<evidence type="ECO:0000313" key="3">
    <source>
        <dbReference type="Proteomes" id="UP000220922"/>
    </source>
</evidence>
<dbReference type="GO" id="GO:0070813">
    <property type="term" value="P:hydrogen sulfide metabolic process"/>
    <property type="evidence" value="ECO:0007669"/>
    <property type="project" value="TreeGrafter"/>
</dbReference>
<dbReference type="Proteomes" id="UP000220922">
    <property type="component" value="Unassembled WGS sequence"/>
</dbReference>
<dbReference type="PANTHER" id="PTHR43084:SF1">
    <property type="entry name" value="PERSULFIDE DIOXYGENASE ETHE1, MITOCHONDRIAL"/>
    <property type="match status" value="1"/>
</dbReference>
<organism evidence="2 3">
    <name type="scientific">Candidatus Chloroploca asiatica</name>
    <dbReference type="NCBI Taxonomy" id="1506545"/>
    <lineage>
        <taxon>Bacteria</taxon>
        <taxon>Bacillati</taxon>
        <taxon>Chloroflexota</taxon>
        <taxon>Chloroflexia</taxon>
        <taxon>Chloroflexales</taxon>
        <taxon>Chloroflexineae</taxon>
        <taxon>Oscillochloridaceae</taxon>
        <taxon>Candidatus Chloroploca</taxon>
    </lineage>
</organism>
<dbReference type="Gene3D" id="3.60.15.10">
    <property type="entry name" value="Ribonuclease Z/Hydroxyacylglutathione hydrolase-like"/>
    <property type="match status" value="1"/>
</dbReference>
<keyword evidence="3" id="KW-1185">Reference proteome</keyword>
<dbReference type="RefSeq" id="WP_097651937.1">
    <property type="nucleotide sequence ID" value="NZ_LYXE01000073.1"/>
</dbReference>
<dbReference type="InterPro" id="IPR051682">
    <property type="entry name" value="Mito_Persulfide_Diox"/>
</dbReference>
<dbReference type="Pfam" id="PF00753">
    <property type="entry name" value="Lactamase_B"/>
    <property type="match status" value="1"/>
</dbReference>
<proteinExistence type="predicted"/>
<dbReference type="GO" id="GO:0006749">
    <property type="term" value="P:glutathione metabolic process"/>
    <property type="evidence" value="ECO:0007669"/>
    <property type="project" value="TreeGrafter"/>
</dbReference>
<keyword evidence="2" id="KW-0378">Hydrolase</keyword>
<comment type="caution">
    <text evidence="2">The sequence shown here is derived from an EMBL/GenBank/DDBJ whole genome shotgun (WGS) entry which is preliminary data.</text>
</comment>
<dbReference type="OrthoDB" id="367237at2"/>
<feature type="domain" description="Metallo-beta-lactamase" evidence="1">
    <location>
        <begin position="16"/>
        <end position="190"/>
    </location>
</feature>
<gene>
    <name evidence="2" type="ORF">A9Q02_22185</name>
</gene>
<dbReference type="GO" id="GO:0050313">
    <property type="term" value="F:sulfur dioxygenase activity"/>
    <property type="evidence" value="ECO:0007669"/>
    <property type="project" value="TreeGrafter"/>
</dbReference>
<evidence type="ECO:0000313" key="2">
    <source>
        <dbReference type="EMBL" id="PDV99375.1"/>
    </source>
</evidence>
<reference evidence="2 3" key="1">
    <citation type="submission" date="2016-05" db="EMBL/GenBank/DDBJ databases">
        <authorList>
            <person name="Lavstsen T."/>
            <person name="Jespersen J.S."/>
        </authorList>
    </citation>
    <scope>NUCLEOTIDE SEQUENCE [LARGE SCALE GENOMIC DNA]</scope>
    <source>
        <strain evidence="2 3">B7-9</strain>
    </source>
</reference>
<dbReference type="SMART" id="SM00849">
    <property type="entry name" value="Lactamase_B"/>
    <property type="match status" value="1"/>
</dbReference>
<dbReference type="InterPro" id="IPR036866">
    <property type="entry name" value="RibonucZ/Hydroxyglut_hydro"/>
</dbReference>
<dbReference type="InterPro" id="IPR001279">
    <property type="entry name" value="Metallo-B-lactamas"/>
</dbReference>
<name>A0A2H3KMN0_9CHLR</name>
<accession>A0A2H3KMN0</accession>
<dbReference type="AlphaFoldDB" id="A0A2H3KMN0"/>
<protein>
    <submittedName>
        <fullName evidence="2">MBL fold metallo-hydrolase</fullName>
    </submittedName>
</protein>
<evidence type="ECO:0000259" key="1">
    <source>
        <dbReference type="SMART" id="SM00849"/>
    </source>
</evidence>
<dbReference type="EMBL" id="LYXE01000073">
    <property type="protein sequence ID" value="PDV99375.1"/>
    <property type="molecule type" value="Genomic_DNA"/>
</dbReference>